<sequence length="51" mass="6093">MHLRFILAQLPARVKWNKHAAARHFRLPQSLTGPAKNGKLYLKKKHKWRHL</sequence>
<dbReference type="Proteomes" id="UP000006028">
    <property type="component" value="Unassembled WGS sequence"/>
</dbReference>
<accession>E2ZET7</accession>
<evidence type="ECO:0000313" key="2">
    <source>
        <dbReference type="Proteomes" id="UP000006028"/>
    </source>
</evidence>
<dbReference type="HOGENOM" id="CLU_3098991_0_0_9"/>
<reference evidence="1 2" key="1">
    <citation type="submission" date="2010-08" db="EMBL/GenBank/DDBJ databases">
        <authorList>
            <person name="Weinstock G."/>
            <person name="Sodergren E."/>
            <person name="Clifton S."/>
            <person name="Fulton L."/>
            <person name="Fulton B."/>
            <person name="Courtney L."/>
            <person name="Fronick C."/>
            <person name="Harrison M."/>
            <person name="Strong C."/>
            <person name="Farmer C."/>
            <person name="Delahaunty K."/>
            <person name="Markovic C."/>
            <person name="Hall O."/>
            <person name="Minx P."/>
            <person name="Tomlinson C."/>
            <person name="Mitreva M."/>
            <person name="Hou S."/>
            <person name="Chen J."/>
            <person name="Wollam A."/>
            <person name="Pepin K.H."/>
            <person name="Johnson M."/>
            <person name="Bhonagiri V."/>
            <person name="Zhang X."/>
            <person name="Suruliraj S."/>
            <person name="Warren W."/>
            <person name="Chinwalla A."/>
            <person name="Mardis E.R."/>
            <person name="Wilson R.K."/>
        </authorList>
    </citation>
    <scope>NUCLEOTIDE SEQUENCE [LARGE SCALE GENOMIC DNA]</scope>
    <source>
        <strain evidence="1 2">KLE1255</strain>
    </source>
</reference>
<dbReference type="EMBL" id="AECU01000016">
    <property type="protein sequence ID" value="EFQ08311.1"/>
    <property type="molecule type" value="Genomic_DNA"/>
</dbReference>
<protein>
    <submittedName>
        <fullName evidence="1">Uncharacterized protein</fullName>
    </submittedName>
</protein>
<name>E2ZET7_9FIRM</name>
<dbReference type="BioCyc" id="FCF748224-HMP:GTSS-3099-MONOMER"/>
<dbReference type="STRING" id="748224.HMPREF9436_00166"/>
<dbReference type="AlphaFoldDB" id="E2ZET7"/>
<comment type="caution">
    <text evidence="1">The sequence shown here is derived from an EMBL/GenBank/DDBJ whole genome shotgun (WGS) entry which is preliminary data.</text>
</comment>
<organism evidence="1 2">
    <name type="scientific">Faecalibacterium cf. prausnitzii KLE1255</name>
    <dbReference type="NCBI Taxonomy" id="748224"/>
    <lineage>
        <taxon>Bacteria</taxon>
        <taxon>Bacillati</taxon>
        <taxon>Bacillota</taxon>
        <taxon>Clostridia</taxon>
        <taxon>Eubacteriales</taxon>
        <taxon>Oscillospiraceae</taxon>
        <taxon>Faecalibacterium</taxon>
    </lineage>
</organism>
<proteinExistence type="predicted"/>
<gene>
    <name evidence="1" type="ORF">HMPREF9436_00166</name>
</gene>
<evidence type="ECO:0000313" key="1">
    <source>
        <dbReference type="EMBL" id="EFQ08311.1"/>
    </source>
</evidence>